<keyword evidence="1" id="KW-0812">Transmembrane</keyword>
<feature type="transmembrane region" description="Helical" evidence="1">
    <location>
        <begin position="187"/>
        <end position="205"/>
    </location>
</feature>
<feature type="transmembrane region" description="Helical" evidence="1">
    <location>
        <begin position="30"/>
        <end position="59"/>
    </location>
</feature>
<evidence type="ECO:0000313" key="4">
    <source>
        <dbReference type="Proteomes" id="UP000000262"/>
    </source>
</evidence>
<keyword evidence="1" id="KW-1133">Transmembrane helix</keyword>
<feature type="transmembrane region" description="Helical" evidence="1">
    <location>
        <begin position="149"/>
        <end position="167"/>
    </location>
</feature>
<keyword evidence="4" id="KW-1185">Reference proteome</keyword>
<dbReference type="EMBL" id="CP000816">
    <property type="protein sequence ID" value="ABU82260.1"/>
    <property type="molecule type" value="Genomic_DNA"/>
</dbReference>
<feature type="domain" description="VTT" evidence="2">
    <location>
        <begin position="54"/>
        <end position="169"/>
    </location>
</feature>
<dbReference type="AlphaFoldDB" id="A8ABF8"/>
<dbReference type="Proteomes" id="UP000000262">
    <property type="component" value="Chromosome"/>
</dbReference>
<dbReference type="eggNOG" id="arCOG03119">
    <property type="taxonomic scope" value="Archaea"/>
</dbReference>
<dbReference type="InterPro" id="IPR032816">
    <property type="entry name" value="VTT_dom"/>
</dbReference>
<dbReference type="Pfam" id="PF09335">
    <property type="entry name" value="VTT_dom"/>
    <property type="match status" value="1"/>
</dbReference>
<dbReference type="GO" id="GO:0005886">
    <property type="term" value="C:plasma membrane"/>
    <property type="evidence" value="ECO:0007669"/>
    <property type="project" value="TreeGrafter"/>
</dbReference>
<organism evidence="3 4">
    <name type="scientific">Ignicoccus hospitalis (strain KIN4/I / DSM 18386 / JCM 14125)</name>
    <dbReference type="NCBI Taxonomy" id="453591"/>
    <lineage>
        <taxon>Archaea</taxon>
        <taxon>Thermoproteota</taxon>
        <taxon>Thermoprotei</taxon>
        <taxon>Desulfurococcales</taxon>
        <taxon>Desulfurococcaceae</taxon>
        <taxon>Ignicoccus</taxon>
    </lineage>
</organism>
<dbReference type="PhylomeDB" id="A8ABF8"/>
<dbReference type="InterPro" id="IPR051311">
    <property type="entry name" value="DedA_domain"/>
</dbReference>
<proteinExistence type="predicted"/>
<dbReference type="HOGENOM" id="CLU_101250_0_0_2"/>
<keyword evidence="1" id="KW-0472">Membrane</keyword>
<accession>A8ABF8</accession>
<dbReference type="STRING" id="453591.Igni_1083"/>
<feature type="transmembrane region" description="Helical" evidence="1">
    <location>
        <begin position="71"/>
        <end position="93"/>
    </location>
</feature>
<reference evidence="3 4" key="1">
    <citation type="journal article" date="2008" name="Genome Biol.">
        <title>A genomic analysis of the archaeal system Ignicoccus hospitalis-Nanoarchaeum equitans.</title>
        <authorList>
            <person name="Podar M."/>
            <person name="Anderson I."/>
            <person name="Makarova K.S."/>
            <person name="Elkins J.G."/>
            <person name="Ivanova N."/>
            <person name="Wall M.A."/>
            <person name="Lykidis A."/>
            <person name="Mavromatis K."/>
            <person name="Sun H."/>
            <person name="Hudson M.E."/>
            <person name="Chen W."/>
            <person name="Deciu C."/>
            <person name="Hutchison D."/>
            <person name="Eads J.R."/>
            <person name="Anderson A."/>
            <person name="Fernandes F."/>
            <person name="Szeto E."/>
            <person name="Lapidus A."/>
            <person name="Kyrpides N.C."/>
            <person name="Saier M.H.Jr."/>
            <person name="Richardson P.M."/>
            <person name="Rachel R."/>
            <person name="Huber H."/>
            <person name="Eisen J.A."/>
            <person name="Koonin E.V."/>
            <person name="Keller M."/>
            <person name="Stetter K.O."/>
        </authorList>
    </citation>
    <scope>NUCLEOTIDE SEQUENCE [LARGE SCALE GENOMIC DNA]</scope>
    <source>
        <strain evidence="4">KIN4/I / DSM 18386 / JCM 14125</strain>
    </source>
</reference>
<evidence type="ECO:0000259" key="2">
    <source>
        <dbReference type="Pfam" id="PF09335"/>
    </source>
</evidence>
<name>A8ABF8_IGNH4</name>
<gene>
    <name evidence="3" type="ordered locus">Igni_1083</name>
</gene>
<feature type="transmembrane region" description="Helical" evidence="1">
    <location>
        <begin position="113"/>
        <end position="137"/>
    </location>
</feature>
<evidence type="ECO:0000313" key="3">
    <source>
        <dbReference type="EMBL" id="ABU82260.1"/>
    </source>
</evidence>
<protein>
    <submittedName>
        <fullName evidence="3">SNARE associated Golgi protein</fullName>
    </submittedName>
</protein>
<dbReference type="PANTHER" id="PTHR42709">
    <property type="entry name" value="ALKALINE PHOSPHATASE LIKE PROTEIN"/>
    <property type="match status" value="1"/>
</dbReference>
<dbReference type="KEGG" id="iho:Igni_1083"/>
<sequence length="253" mass="27437">MPPPAPFGKRSLGDPIEDLTKTLLSLTERYGLFGVFLISFVGNAIPYATVPYLALIAALAAQKSLTLPEAVLWSVVGGLGAALGKVVVYLTGVGTSELLPEKVRKNFELFSKIAQRGIFVAVFLFAALPLPDDVLYVPLGVARYPLIKFFFAVWLGKIIITFLSIAFGNAYSRIMEEYNVNATESAIILIVATVVLMVIIGRMDWARIAIALSQRGTLYALYVMSDELAKAIGLKWLARKISSLLSKPEGAGH</sequence>
<evidence type="ECO:0000256" key="1">
    <source>
        <dbReference type="SAM" id="Phobius"/>
    </source>
</evidence>
<dbReference type="PANTHER" id="PTHR42709:SF10">
    <property type="entry name" value="SNARE ASSOCIATED GOLGI PROTEIN"/>
    <property type="match status" value="1"/>
</dbReference>